<keyword evidence="3" id="KW-0732">Signal</keyword>
<dbReference type="GO" id="GO:0042597">
    <property type="term" value="C:periplasmic space"/>
    <property type="evidence" value="ECO:0007669"/>
    <property type="project" value="UniProtKB-SubCell"/>
</dbReference>
<dbReference type="InterPro" id="IPR050490">
    <property type="entry name" value="Bact_solute-bd_prot1"/>
</dbReference>
<dbReference type="EMBL" id="VMNK01000013">
    <property type="protein sequence ID" value="TVO54340.1"/>
    <property type="molecule type" value="Genomic_DNA"/>
</dbReference>
<comment type="caution">
    <text evidence="4">The sequence shown here is derived from an EMBL/GenBank/DDBJ whole genome shotgun (WGS) entry which is preliminary data.</text>
</comment>
<dbReference type="PANTHER" id="PTHR43649">
    <property type="entry name" value="ARABINOSE-BINDING PROTEIN-RELATED"/>
    <property type="match status" value="1"/>
</dbReference>
<comment type="similarity">
    <text evidence="2">Belongs to the bacterial solute-binding protein 1 family.</text>
</comment>
<gene>
    <name evidence="4" type="ORF">FHP91_13280</name>
</gene>
<dbReference type="PANTHER" id="PTHR43649:SF12">
    <property type="entry name" value="DIACETYLCHITOBIOSE BINDING PROTEIN DASA"/>
    <property type="match status" value="1"/>
</dbReference>
<dbReference type="InterPro" id="IPR006059">
    <property type="entry name" value="SBP"/>
</dbReference>
<proteinExistence type="inferred from homology"/>
<dbReference type="Proteomes" id="UP000319502">
    <property type="component" value="Unassembled WGS sequence"/>
</dbReference>
<dbReference type="Gene3D" id="3.40.190.10">
    <property type="entry name" value="Periplasmic binding protein-like II"/>
    <property type="match status" value="2"/>
</dbReference>
<protein>
    <submittedName>
        <fullName evidence="4">Extracellular solute-binding protein</fullName>
    </submittedName>
</protein>
<comment type="subcellular location">
    <subcellularLocation>
        <location evidence="1">Periplasm</location>
    </subcellularLocation>
</comment>
<accession>A0A557QN72</accession>
<dbReference type="RefSeq" id="WP_144310054.1">
    <property type="nucleotide sequence ID" value="NZ_VMNK01000013.1"/>
</dbReference>
<evidence type="ECO:0000313" key="5">
    <source>
        <dbReference type="Proteomes" id="UP000319502"/>
    </source>
</evidence>
<organism evidence="4 5">
    <name type="scientific">Denitromonas halophila</name>
    <dbReference type="NCBI Taxonomy" id="1629404"/>
    <lineage>
        <taxon>Bacteria</taxon>
        <taxon>Pseudomonadati</taxon>
        <taxon>Pseudomonadota</taxon>
        <taxon>Betaproteobacteria</taxon>
        <taxon>Rhodocyclales</taxon>
        <taxon>Zoogloeaceae</taxon>
        <taxon>Denitromonas</taxon>
    </lineage>
</organism>
<name>A0A557QN72_9RHOO</name>
<reference evidence="4 5" key="1">
    <citation type="submission" date="2019-07" db="EMBL/GenBank/DDBJ databases">
        <title>The pathways for chlorine oxyanion respiration interact through the shared metabolite chlorate.</title>
        <authorList>
            <person name="Barnum T.P."/>
            <person name="Cheng Y."/>
            <person name="Hill K.A."/>
            <person name="Lucas L.N."/>
            <person name="Carlson H.K."/>
            <person name="Coates J.D."/>
        </authorList>
    </citation>
    <scope>NUCLEOTIDE SEQUENCE [LARGE SCALE GENOMIC DNA]</scope>
    <source>
        <strain evidence="4 5">SFB-3</strain>
    </source>
</reference>
<dbReference type="AlphaFoldDB" id="A0A557QN72"/>
<sequence length="493" mass="53380">MQTIVRIKGLRWLIASGLVLAVAGVPAAEQADRAVAAVKQLVATGALPAGAALRLTVKQGNLASFLGENEQLKADWERATGTEIDARIMPQLASRAFIQDDDTVDLTIARSNETPDLVSEGLIMPLSPLIERFGFVLPDTPPDGFVHVRQQALFNGQVVAIPADGDAALLFLRRDMMEDPAQQASFLARFGRTLAPPRTWAEYQDLVAFFDRPAEGFYGALEPRDTLTGWMYWMPRFLAHAQVGQHLFDEAMRPTIDSPEGIAATESYLATLAHSPAGVLKQGNDYSFTLPLFLSGKGFSTIITVAAAKLANTRTSPVYGKVMAVPMPGRVVAGQTVPHPTLIYGNNLVIPARAKHKTLAFLFAMWLTDPDISARSVGVAGGFTDPYRYHHFDDPRIRAVYGEAFLDAAKAQLPYVAPAGTGLPGDAAYLEALSENLSVAAHGRQSAAAAMHNTARQWEAITEQRGRRAQVAHWQRYRAALPASASPRLAPVH</sequence>
<dbReference type="OrthoDB" id="9812682at2"/>
<dbReference type="SUPFAM" id="SSF53850">
    <property type="entry name" value="Periplasmic binding protein-like II"/>
    <property type="match status" value="1"/>
</dbReference>
<evidence type="ECO:0000256" key="1">
    <source>
        <dbReference type="ARBA" id="ARBA00004418"/>
    </source>
</evidence>
<evidence type="ECO:0000313" key="4">
    <source>
        <dbReference type="EMBL" id="TVO54340.1"/>
    </source>
</evidence>
<feature type="chain" id="PRO_5021960093" evidence="3">
    <location>
        <begin position="28"/>
        <end position="493"/>
    </location>
</feature>
<evidence type="ECO:0000256" key="3">
    <source>
        <dbReference type="SAM" id="SignalP"/>
    </source>
</evidence>
<evidence type="ECO:0000256" key="2">
    <source>
        <dbReference type="ARBA" id="ARBA00008520"/>
    </source>
</evidence>
<feature type="signal peptide" evidence="3">
    <location>
        <begin position="1"/>
        <end position="27"/>
    </location>
</feature>
<keyword evidence="5" id="KW-1185">Reference proteome</keyword>
<dbReference type="Pfam" id="PF01547">
    <property type="entry name" value="SBP_bac_1"/>
    <property type="match status" value="1"/>
</dbReference>